<reference evidence="8 9" key="1">
    <citation type="submission" date="2019-04" db="EMBL/GenBank/DDBJ databases">
        <title>Rhizobium terrae sp. nov., isolated from a paddy soil.</title>
        <authorList>
            <person name="Lin S.-Y."/>
            <person name="Hameed A."/>
            <person name="Huang H.-I."/>
            <person name="Young C.-C."/>
        </authorList>
    </citation>
    <scope>NUCLEOTIDE SEQUENCE [LARGE SCALE GENOMIC DNA]</scope>
    <source>
        <strain evidence="8 9">CC-HIH110</strain>
    </source>
</reference>
<keyword evidence="2" id="KW-0145">Chemotaxis</keyword>
<evidence type="ECO:0000256" key="2">
    <source>
        <dbReference type="ARBA" id="ARBA00022500"/>
    </source>
</evidence>
<dbReference type="GO" id="GO:0004888">
    <property type="term" value="F:transmembrane signaling receptor activity"/>
    <property type="evidence" value="ECO:0007669"/>
    <property type="project" value="InterPro"/>
</dbReference>
<dbReference type="PANTHER" id="PTHR43531">
    <property type="entry name" value="PROTEIN ICFG"/>
    <property type="match status" value="1"/>
</dbReference>
<dbReference type="Gene3D" id="6.10.340.10">
    <property type="match status" value="1"/>
</dbReference>
<feature type="transmembrane region" description="Helical" evidence="5">
    <location>
        <begin position="12"/>
        <end position="32"/>
    </location>
</feature>
<dbReference type="CDD" id="cd11386">
    <property type="entry name" value="MCP_signal"/>
    <property type="match status" value="1"/>
</dbReference>
<dbReference type="InterPro" id="IPR004089">
    <property type="entry name" value="MCPsignal_dom"/>
</dbReference>
<comment type="subcellular location">
    <subcellularLocation>
        <location evidence="1">Membrane</location>
    </subcellularLocation>
</comment>
<evidence type="ECO:0000256" key="5">
    <source>
        <dbReference type="SAM" id="Phobius"/>
    </source>
</evidence>
<sequence length="597" mass="64021">MFRKFRDWSLTLKLATIIVLVNLCGLAALAVYTSSVERASMLQMASTNWLKDTGQLASVAAGGIKWGKAAAIKETYVLYRDDKNLHLAQFTALNANLDVVDTWLRAGQENGLSVEDVRKLASTPNLSIDWSRVSDGLLTVVVPLPADKSGKASGYLVTSWTVEALIAAATQKALLTLGMEALVIAVVVGVFLFAMTKMVGKPMAIISSRILDLHRGDLQTPVLFLDKSDEIGVLARALETFRTESINKVESDAKAAAQRLQLDEERQGFADRSAAAAARQKHATDTLAVALENLSRGDFSYNLRGLDPQFADLERNFNAMVEAVSEAIADAKSSALSVENGATQLTVSADQLAKRTEHQAATLEQTAAALSEVTNTIRESSQFAESTVQLVDEAKAGARNSASVVRNAIGAMDRIQDSSARIGQIIGSIDEIAFQTNLLALNAGVEAARAGEAGKGFAVVAQEVRELAQRSANAAKEIKHLVQVSNEEVAGGVTLVNETGDALLGIEEHINNINDGITRLVSSYRAQSTGISEINSSINHMDQMTQQNAAMVEETNAACHDLLQLSRSMQDNMGRFKTGSTRGAGQTFDTLTQLRRA</sequence>
<dbReference type="Pfam" id="PF00015">
    <property type="entry name" value="MCPsignal"/>
    <property type="match status" value="1"/>
</dbReference>
<dbReference type="PANTHER" id="PTHR43531:SF11">
    <property type="entry name" value="METHYL-ACCEPTING CHEMOTAXIS PROTEIN 3"/>
    <property type="match status" value="1"/>
</dbReference>
<dbReference type="GO" id="GO:0007165">
    <property type="term" value="P:signal transduction"/>
    <property type="evidence" value="ECO:0007669"/>
    <property type="project" value="UniProtKB-KW"/>
</dbReference>
<dbReference type="Pfam" id="PF00672">
    <property type="entry name" value="HAMP"/>
    <property type="match status" value="1"/>
</dbReference>
<accession>A0A4S4A144</accession>
<dbReference type="GO" id="GO:0016020">
    <property type="term" value="C:membrane"/>
    <property type="evidence" value="ECO:0007669"/>
    <property type="project" value="UniProtKB-SubCell"/>
</dbReference>
<evidence type="ECO:0000313" key="8">
    <source>
        <dbReference type="EMBL" id="THF52008.1"/>
    </source>
</evidence>
<dbReference type="EMBL" id="SSOA01000002">
    <property type="protein sequence ID" value="THF52008.1"/>
    <property type="molecule type" value="Genomic_DNA"/>
</dbReference>
<feature type="domain" description="HAMP" evidence="7">
    <location>
        <begin position="278"/>
        <end position="329"/>
    </location>
</feature>
<dbReference type="InterPro" id="IPR003660">
    <property type="entry name" value="HAMP_dom"/>
</dbReference>
<dbReference type="SMART" id="SM00283">
    <property type="entry name" value="MA"/>
    <property type="match status" value="1"/>
</dbReference>
<dbReference type="SUPFAM" id="SSF58104">
    <property type="entry name" value="Methyl-accepting chemotaxis protein (MCP) signaling domain"/>
    <property type="match status" value="1"/>
</dbReference>
<keyword evidence="9" id="KW-1185">Reference proteome</keyword>
<name>A0A4S4A144_9HYPH</name>
<protein>
    <submittedName>
        <fullName evidence="8">Methyl-accepting chemotaxis protein</fullName>
    </submittedName>
</protein>
<evidence type="ECO:0000256" key="3">
    <source>
        <dbReference type="ARBA" id="ARBA00029447"/>
    </source>
</evidence>
<dbReference type="Proteomes" id="UP000310754">
    <property type="component" value="Unassembled WGS sequence"/>
</dbReference>
<organism evidence="8 9">
    <name type="scientific">Allorhizobium terrae</name>
    <dbReference type="NCBI Taxonomy" id="1848972"/>
    <lineage>
        <taxon>Bacteria</taxon>
        <taxon>Pseudomonadati</taxon>
        <taxon>Pseudomonadota</taxon>
        <taxon>Alphaproteobacteria</taxon>
        <taxon>Hyphomicrobiales</taxon>
        <taxon>Rhizobiaceae</taxon>
        <taxon>Rhizobium/Agrobacterium group</taxon>
        <taxon>Allorhizobium</taxon>
    </lineage>
</organism>
<feature type="domain" description="HAMP" evidence="7">
    <location>
        <begin position="197"/>
        <end position="250"/>
    </location>
</feature>
<dbReference type="RefSeq" id="WP_190235129.1">
    <property type="nucleotide sequence ID" value="NZ_SSOA01000002.1"/>
</dbReference>
<evidence type="ECO:0000313" key="9">
    <source>
        <dbReference type="Proteomes" id="UP000310754"/>
    </source>
</evidence>
<gene>
    <name evidence="8" type="ORF">E6C51_04035</name>
</gene>
<dbReference type="SMART" id="SM00304">
    <property type="entry name" value="HAMP"/>
    <property type="match status" value="2"/>
</dbReference>
<dbReference type="AlphaFoldDB" id="A0A4S4A144"/>
<keyword evidence="5" id="KW-0472">Membrane</keyword>
<dbReference type="PROSITE" id="PS50111">
    <property type="entry name" value="CHEMOTAXIS_TRANSDUC_2"/>
    <property type="match status" value="1"/>
</dbReference>
<keyword evidence="4" id="KW-0807">Transducer</keyword>
<proteinExistence type="inferred from homology"/>
<evidence type="ECO:0000256" key="4">
    <source>
        <dbReference type="PROSITE-ProRule" id="PRU00284"/>
    </source>
</evidence>
<keyword evidence="5" id="KW-1133">Transmembrane helix</keyword>
<evidence type="ECO:0000259" key="6">
    <source>
        <dbReference type="PROSITE" id="PS50111"/>
    </source>
</evidence>
<dbReference type="SUPFAM" id="SSF158472">
    <property type="entry name" value="HAMP domain-like"/>
    <property type="match status" value="1"/>
</dbReference>
<feature type="domain" description="Methyl-accepting transducer" evidence="6">
    <location>
        <begin position="334"/>
        <end position="563"/>
    </location>
</feature>
<dbReference type="InterPro" id="IPR051310">
    <property type="entry name" value="MCP_chemotaxis"/>
</dbReference>
<feature type="transmembrane region" description="Helical" evidence="5">
    <location>
        <begin position="173"/>
        <end position="194"/>
    </location>
</feature>
<dbReference type="InterPro" id="IPR004090">
    <property type="entry name" value="Chemotax_Me-accpt_rcpt"/>
</dbReference>
<dbReference type="FunFam" id="1.10.287.950:FF:000001">
    <property type="entry name" value="Methyl-accepting chemotaxis sensory transducer"/>
    <property type="match status" value="1"/>
</dbReference>
<dbReference type="GO" id="GO:0006935">
    <property type="term" value="P:chemotaxis"/>
    <property type="evidence" value="ECO:0007669"/>
    <property type="project" value="UniProtKB-KW"/>
</dbReference>
<comment type="caution">
    <text evidence="8">The sequence shown here is derived from an EMBL/GenBank/DDBJ whole genome shotgun (WGS) entry which is preliminary data.</text>
</comment>
<dbReference type="PRINTS" id="PR00260">
    <property type="entry name" value="CHEMTRNSDUCR"/>
</dbReference>
<dbReference type="PROSITE" id="PS50885">
    <property type="entry name" value="HAMP"/>
    <property type="match status" value="2"/>
</dbReference>
<evidence type="ECO:0000259" key="7">
    <source>
        <dbReference type="PROSITE" id="PS50885"/>
    </source>
</evidence>
<dbReference type="Gene3D" id="1.10.287.950">
    <property type="entry name" value="Methyl-accepting chemotaxis protein"/>
    <property type="match status" value="1"/>
</dbReference>
<keyword evidence="5" id="KW-0812">Transmembrane</keyword>
<comment type="similarity">
    <text evidence="3">Belongs to the methyl-accepting chemotaxis (MCP) protein family.</text>
</comment>
<evidence type="ECO:0000256" key="1">
    <source>
        <dbReference type="ARBA" id="ARBA00004370"/>
    </source>
</evidence>